<reference evidence="6" key="1">
    <citation type="submission" date="2023-03" db="EMBL/GenBank/DDBJ databases">
        <title>Massive genome expansion in bonnet fungi (Mycena s.s.) driven by repeated elements and novel gene families across ecological guilds.</title>
        <authorList>
            <consortium name="Lawrence Berkeley National Laboratory"/>
            <person name="Harder C.B."/>
            <person name="Miyauchi S."/>
            <person name="Viragh M."/>
            <person name="Kuo A."/>
            <person name="Thoen E."/>
            <person name="Andreopoulos B."/>
            <person name="Lu D."/>
            <person name="Skrede I."/>
            <person name="Drula E."/>
            <person name="Henrissat B."/>
            <person name="Morin E."/>
            <person name="Kohler A."/>
            <person name="Barry K."/>
            <person name="LaButti K."/>
            <person name="Morin E."/>
            <person name="Salamov A."/>
            <person name="Lipzen A."/>
            <person name="Mereny Z."/>
            <person name="Hegedus B."/>
            <person name="Baldrian P."/>
            <person name="Stursova M."/>
            <person name="Weitz H."/>
            <person name="Taylor A."/>
            <person name="Grigoriev I.V."/>
            <person name="Nagy L.G."/>
            <person name="Martin F."/>
            <person name="Kauserud H."/>
        </authorList>
    </citation>
    <scope>NUCLEOTIDE SEQUENCE</scope>
    <source>
        <strain evidence="6">CBHHK188m</strain>
    </source>
</reference>
<dbReference type="PROSITE" id="PS01360">
    <property type="entry name" value="ZF_MYND_1"/>
    <property type="match status" value="1"/>
</dbReference>
<sequence length="452" mass="51043">MEPTIAARIGQACYECFKEAVTLKKCSKCRRVVYCSPECQIVDWPMHKRICKIFQCAEQPESGVVAKLWNQPNEIARGDRVALLYTRGFLGYVQMRLPNLPKPLEYLITHEPKCLACGRPNNVRSLTPCADCNTVFYCSPAHWDAVRKTHMNGSDGEPKQCATNKQIRAHEAFLVTEAGKRLATRSCVTQRIAETWVPLGSDGDELQWEEKFGEELRAMFALAGADPVERHLWAASDPLSMPMTVLYALQELNDTDAWSRKDTLVIHVLGAYEMEVFGAAIFEEILHRVPAVKHLQILFCGPELMAPHIRSQIKLTKTFGVNQCCADCRGLDRTRRHMFTTELYHAFLASQGSRFQNPDLAIAFNSGASEESPELWLETFECLIHRNIPTVFTSYNQIEAETDAALLRMSGASLHPSLTRRRNPWGSLLAKPEPARLRGFFYESGWLAGAFK</sequence>
<keyword evidence="1" id="KW-0479">Metal-binding</keyword>
<accession>A0AAD7IQ74</accession>
<dbReference type="EMBL" id="JARJLG010000091">
    <property type="protein sequence ID" value="KAJ7748196.1"/>
    <property type="molecule type" value="Genomic_DNA"/>
</dbReference>
<dbReference type="GO" id="GO:0008270">
    <property type="term" value="F:zinc ion binding"/>
    <property type="evidence" value="ECO:0007669"/>
    <property type="project" value="UniProtKB-KW"/>
</dbReference>
<dbReference type="Gene3D" id="6.10.140.2220">
    <property type="match status" value="2"/>
</dbReference>
<comment type="caution">
    <text evidence="6">The sequence shown here is derived from an EMBL/GenBank/DDBJ whole genome shotgun (WGS) entry which is preliminary data.</text>
</comment>
<proteinExistence type="predicted"/>
<dbReference type="PROSITE" id="PS50865">
    <property type="entry name" value="ZF_MYND_2"/>
    <property type="match status" value="1"/>
</dbReference>
<dbReference type="Pfam" id="PF20179">
    <property type="entry name" value="MSS51_C"/>
    <property type="match status" value="1"/>
</dbReference>
<organism evidence="6 7">
    <name type="scientific">Mycena maculata</name>
    <dbReference type="NCBI Taxonomy" id="230809"/>
    <lineage>
        <taxon>Eukaryota</taxon>
        <taxon>Fungi</taxon>
        <taxon>Dikarya</taxon>
        <taxon>Basidiomycota</taxon>
        <taxon>Agaricomycotina</taxon>
        <taxon>Agaricomycetes</taxon>
        <taxon>Agaricomycetidae</taxon>
        <taxon>Agaricales</taxon>
        <taxon>Marasmiineae</taxon>
        <taxon>Mycenaceae</taxon>
        <taxon>Mycena</taxon>
    </lineage>
</organism>
<evidence type="ECO:0000256" key="1">
    <source>
        <dbReference type="ARBA" id="ARBA00022723"/>
    </source>
</evidence>
<dbReference type="InterPro" id="IPR046824">
    <property type="entry name" value="Mss51-like_C"/>
</dbReference>
<keyword evidence="7" id="KW-1185">Reference proteome</keyword>
<evidence type="ECO:0000256" key="4">
    <source>
        <dbReference type="PROSITE-ProRule" id="PRU00134"/>
    </source>
</evidence>
<dbReference type="PANTHER" id="PTHR28069">
    <property type="entry name" value="GH20023P"/>
    <property type="match status" value="1"/>
</dbReference>
<evidence type="ECO:0000313" key="7">
    <source>
        <dbReference type="Proteomes" id="UP001215280"/>
    </source>
</evidence>
<feature type="domain" description="MYND-type" evidence="5">
    <location>
        <begin position="13"/>
        <end position="51"/>
    </location>
</feature>
<protein>
    <recommendedName>
        <fullName evidence="5">MYND-type domain-containing protein</fullName>
    </recommendedName>
</protein>
<name>A0AAD7IQ74_9AGAR</name>
<gene>
    <name evidence="6" type="ORF">DFH07DRAFT_830420</name>
</gene>
<dbReference type="InterPro" id="IPR002893">
    <property type="entry name" value="Znf_MYND"/>
</dbReference>
<evidence type="ECO:0000259" key="5">
    <source>
        <dbReference type="PROSITE" id="PS50865"/>
    </source>
</evidence>
<keyword evidence="2 4" id="KW-0863">Zinc-finger</keyword>
<dbReference type="AlphaFoldDB" id="A0AAD7IQ74"/>
<dbReference type="Proteomes" id="UP001215280">
    <property type="component" value="Unassembled WGS sequence"/>
</dbReference>
<evidence type="ECO:0000313" key="6">
    <source>
        <dbReference type="EMBL" id="KAJ7748196.1"/>
    </source>
</evidence>
<dbReference type="SUPFAM" id="SSF144232">
    <property type="entry name" value="HIT/MYND zinc finger-like"/>
    <property type="match status" value="2"/>
</dbReference>
<dbReference type="Pfam" id="PF01753">
    <property type="entry name" value="zf-MYND"/>
    <property type="match status" value="1"/>
</dbReference>
<evidence type="ECO:0000256" key="2">
    <source>
        <dbReference type="ARBA" id="ARBA00022771"/>
    </source>
</evidence>
<keyword evidence="3" id="KW-0862">Zinc</keyword>
<evidence type="ECO:0000256" key="3">
    <source>
        <dbReference type="ARBA" id="ARBA00022833"/>
    </source>
</evidence>